<feature type="non-terminal residue" evidence="1">
    <location>
        <position position="1"/>
    </location>
</feature>
<dbReference type="AlphaFoldDB" id="A0A3P7IIZ2"/>
<sequence length="98" mass="10690">FTVLKTPSARLEAVEENAESPGRRTAIEGAHALLDFCQSRNWERLGVAQWSQIVDEIGLDNALSEAVFRNASGDEVSACLKIMSGFGIYVSSSWLICV</sequence>
<keyword evidence="2" id="KW-1185">Reference proteome</keyword>
<dbReference type="Proteomes" id="UP000270094">
    <property type="component" value="Unassembled WGS sequence"/>
</dbReference>
<evidence type="ECO:0000313" key="1">
    <source>
        <dbReference type="EMBL" id="VDM72970.1"/>
    </source>
</evidence>
<organism evidence="1 2">
    <name type="scientific">Strongylus vulgaris</name>
    <name type="common">Blood worm</name>
    <dbReference type="NCBI Taxonomy" id="40348"/>
    <lineage>
        <taxon>Eukaryota</taxon>
        <taxon>Metazoa</taxon>
        <taxon>Ecdysozoa</taxon>
        <taxon>Nematoda</taxon>
        <taxon>Chromadorea</taxon>
        <taxon>Rhabditida</taxon>
        <taxon>Rhabditina</taxon>
        <taxon>Rhabditomorpha</taxon>
        <taxon>Strongyloidea</taxon>
        <taxon>Strongylidae</taxon>
        <taxon>Strongylus</taxon>
    </lineage>
</organism>
<reference evidence="1 2" key="1">
    <citation type="submission" date="2018-11" db="EMBL/GenBank/DDBJ databases">
        <authorList>
            <consortium name="Pathogen Informatics"/>
        </authorList>
    </citation>
    <scope>NUCLEOTIDE SEQUENCE [LARGE SCALE GENOMIC DNA]</scope>
</reference>
<dbReference type="EMBL" id="UYYB01028153">
    <property type="protein sequence ID" value="VDM72970.1"/>
    <property type="molecule type" value="Genomic_DNA"/>
</dbReference>
<dbReference type="OrthoDB" id="10434268at2759"/>
<protein>
    <submittedName>
        <fullName evidence="1">Uncharacterized protein</fullName>
    </submittedName>
</protein>
<accession>A0A3P7IIZ2</accession>
<gene>
    <name evidence="1" type="ORF">SVUK_LOCUS7968</name>
</gene>
<evidence type="ECO:0000313" key="2">
    <source>
        <dbReference type="Proteomes" id="UP000270094"/>
    </source>
</evidence>
<proteinExistence type="predicted"/>
<name>A0A3P7IIZ2_STRVU</name>